<dbReference type="InterPro" id="IPR036397">
    <property type="entry name" value="RNaseH_sf"/>
</dbReference>
<evidence type="ECO:0000259" key="2">
    <source>
        <dbReference type="PROSITE" id="PS50994"/>
    </source>
</evidence>
<gene>
    <name evidence="3" type="ORF">MNBD_GAMMA24-2834</name>
</gene>
<dbReference type="InterPro" id="IPR050900">
    <property type="entry name" value="Transposase_IS3/IS150/IS904"/>
</dbReference>
<dbReference type="AlphaFoldDB" id="A0A3B1C0A6"/>
<evidence type="ECO:0000256" key="1">
    <source>
        <dbReference type="SAM" id="MobiDB-lite"/>
    </source>
</evidence>
<dbReference type="GO" id="GO:0003676">
    <property type="term" value="F:nucleic acid binding"/>
    <property type="evidence" value="ECO:0007669"/>
    <property type="project" value="InterPro"/>
</dbReference>
<evidence type="ECO:0000313" key="3">
    <source>
        <dbReference type="EMBL" id="VAX12125.1"/>
    </source>
</evidence>
<dbReference type="SUPFAM" id="SSF46689">
    <property type="entry name" value="Homeodomain-like"/>
    <property type="match status" value="1"/>
</dbReference>
<dbReference type="PANTHER" id="PTHR46889">
    <property type="entry name" value="TRANSPOSASE INSF FOR INSERTION SEQUENCE IS3B-RELATED"/>
    <property type="match status" value="1"/>
</dbReference>
<dbReference type="InterPro" id="IPR009057">
    <property type="entry name" value="Homeodomain-like_sf"/>
</dbReference>
<dbReference type="Pfam" id="PF00665">
    <property type="entry name" value="rve"/>
    <property type="match status" value="1"/>
</dbReference>
<dbReference type="InterPro" id="IPR012337">
    <property type="entry name" value="RNaseH-like_sf"/>
</dbReference>
<name>A0A3B1C0A6_9ZZZZ</name>
<accession>A0A3B1C0A6</accession>
<dbReference type="PROSITE" id="PS50994">
    <property type="entry name" value="INTEGRASE"/>
    <property type="match status" value="1"/>
</dbReference>
<organism evidence="3">
    <name type="scientific">hydrothermal vent metagenome</name>
    <dbReference type="NCBI Taxonomy" id="652676"/>
    <lineage>
        <taxon>unclassified sequences</taxon>
        <taxon>metagenomes</taxon>
        <taxon>ecological metagenomes</taxon>
    </lineage>
</organism>
<feature type="compositionally biased region" description="Basic residues" evidence="1">
    <location>
        <begin position="34"/>
        <end position="45"/>
    </location>
</feature>
<reference evidence="3" key="1">
    <citation type="submission" date="2018-06" db="EMBL/GenBank/DDBJ databases">
        <authorList>
            <person name="Zhirakovskaya E."/>
        </authorList>
    </citation>
    <scope>NUCLEOTIDE SEQUENCE</scope>
</reference>
<dbReference type="EMBL" id="UOFZ01000015">
    <property type="protein sequence ID" value="VAX12125.1"/>
    <property type="molecule type" value="Genomic_DNA"/>
</dbReference>
<dbReference type="InterPro" id="IPR048020">
    <property type="entry name" value="Transpos_IS3"/>
</dbReference>
<protein>
    <submittedName>
        <fullName evidence="3">Mobile element protein</fullName>
    </submittedName>
</protein>
<dbReference type="SUPFAM" id="SSF53098">
    <property type="entry name" value="Ribonuclease H-like"/>
    <property type="match status" value="1"/>
</dbReference>
<dbReference type="NCBIfam" id="NF033516">
    <property type="entry name" value="transpos_IS3"/>
    <property type="match status" value="1"/>
</dbReference>
<dbReference type="PANTHER" id="PTHR46889:SF4">
    <property type="entry name" value="TRANSPOSASE INSO FOR INSERTION SEQUENCE ELEMENT IS911B-RELATED"/>
    <property type="match status" value="1"/>
</dbReference>
<feature type="domain" description="Integrase catalytic" evidence="2">
    <location>
        <begin position="124"/>
        <end position="289"/>
    </location>
</feature>
<dbReference type="InterPro" id="IPR001584">
    <property type="entry name" value="Integrase_cat-core"/>
</dbReference>
<feature type="region of interest" description="Disordered" evidence="1">
    <location>
        <begin position="34"/>
        <end position="54"/>
    </location>
</feature>
<proteinExistence type="predicted"/>
<dbReference type="GO" id="GO:0015074">
    <property type="term" value="P:DNA integration"/>
    <property type="evidence" value="ECO:0007669"/>
    <property type="project" value="InterPro"/>
</dbReference>
<dbReference type="Gene3D" id="3.30.420.10">
    <property type="entry name" value="Ribonuclease H-like superfamily/Ribonuclease H"/>
    <property type="match status" value="1"/>
</dbReference>
<sequence length="362" mass="41619">MNTVIEQRPDRLPMSIACAALGLNRSSVYGRRKRAVGTHLSRRSRKESVQPRALSEQERARVIETLHSSSYRDQPPAEVYQRLLEKDQYLCSVSTMHRLLRKQGENGERRAQRPAQHNAIPRLLAFAPNEVWSWDITKLPLVCRGIYLSLYVVLDLFSRFVVAWMISKKENSALSKQLMNEAVTRYGIAPGQLTLHQDRGSPMIAHGYLESMMELDVTCSHSRPRVSNDNPFSESQFKTQKYQPDYPGRFGNLAHARHWCEDYFRWYNFEHHHSGLSGFTPEQVFTGRYKAIAEQKQRALDVRYEQNPERFVKGRPRVKLPPAFVAINPIPAEEGGEMIADRVNFPTLTAAGHESKMQIDVI</sequence>